<reference evidence="2 3" key="1">
    <citation type="submission" date="2024-03" db="EMBL/GenBank/DDBJ databases">
        <authorList>
            <person name="Gkanogiannis A."/>
            <person name="Becerra Lopez-Lavalle L."/>
        </authorList>
    </citation>
    <scope>NUCLEOTIDE SEQUENCE [LARGE SCALE GENOMIC DNA]</scope>
</reference>
<organism evidence="2 3">
    <name type="scientific">Citrullus colocynthis</name>
    <name type="common">colocynth</name>
    <dbReference type="NCBI Taxonomy" id="252529"/>
    <lineage>
        <taxon>Eukaryota</taxon>
        <taxon>Viridiplantae</taxon>
        <taxon>Streptophyta</taxon>
        <taxon>Embryophyta</taxon>
        <taxon>Tracheophyta</taxon>
        <taxon>Spermatophyta</taxon>
        <taxon>Magnoliopsida</taxon>
        <taxon>eudicotyledons</taxon>
        <taxon>Gunneridae</taxon>
        <taxon>Pentapetalae</taxon>
        <taxon>rosids</taxon>
        <taxon>fabids</taxon>
        <taxon>Cucurbitales</taxon>
        <taxon>Cucurbitaceae</taxon>
        <taxon>Benincaseae</taxon>
        <taxon>Citrullus</taxon>
    </lineage>
</organism>
<keyword evidence="3" id="KW-1185">Reference proteome</keyword>
<name>A0ABP0XSX2_9ROSI</name>
<feature type="transmembrane region" description="Helical" evidence="1">
    <location>
        <begin position="60"/>
        <end position="84"/>
    </location>
</feature>
<keyword evidence="1" id="KW-0472">Membrane</keyword>
<sequence>MLLYLTFSSSTEVVLVIDTREIQINKYSLLARLFCKQGEPQPKTLPHIPVSLFLFPNPHFSFISSTSDTALLGFSIYIFSFCFLEEL</sequence>
<keyword evidence="1" id="KW-1133">Transmembrane helix</keyword>
<gene>
    <name evidence="2" type="ORF">CITCOLO1_LOCUS2093</name>
</gene>
<protein>
    <submittedName>
        <fullName evidence="2">Uncharacterized protein</fullName>
    </submittedName>
</protein>
<accession>A0ABP0XSX2</accession>
<dbReference type="EMBL" id="OZ021735">
    <property type="protein sequence ID" value="CAK9310466.1"/>
    <property type="molecule type" value="Genomic_DNA"/>
</dbReference>
<keyword evidence="1" id="KW-0812">Transmembrane</keyword>
<proteinExistence type="predicted"/>
<evidence type="ECO:0000313" key="2">
    <source>
        <dbReference type="EMBL" id="CAK9310466.1"/>
    </source>
</evidence>
<evidence type="ECO:0000313" key="3">
    <source>
        <dbReference type="Proteomes" id="UP001642487"/>
    </source>
</evidence>
<dbReference type="Proteomes" id="UP001642487">
    <property type="component" value="Chromosome 1"/>
</dbReference>
<evidence type="ECO:0000256" key="1">
    <source>
        <dbReference type="SAM" id="Phobius"/>
    </source>
</evidence>